<organism evidence="3 4">
    <name type="scientific">Reticulomyxa filosa</name>
    <dbReference type="NCBI Taxonomy" id="46433"/>
    <lineage>
        <taxon>Eukaryota</taxon>
        <taxon>Sar</taxon>
        <taxon>Rhizaria</taxon>
        <taxon>Retaria</taxon>
        <taxon>Foraminifera</taxon>
        <taxon>Monothalamids</taxon>
        <taxon>Reticulomyxidae</taxon>
        <taxon>Reticulomyxa</taxon>
    </lineage>
</organism>
<dbReference type="EMBL" id="ASPP01020374">
    <property type="protein sequence ID" value="ETO13814.1"/>
    <property type="molecule type" value="Genomic_DNA"/>
</dbReference>
<dbReference type="Proteomes" id="UP000023152">
    <property type="component" value="Unassembled WGS sequence"/>
</dbReference>
<dbReference type="SUPFAM" id="SSF143503">
    <property type="entry name" value="PUG domain-like"/>
    <property type="match status" value="1"/>
</dbReference>
<dbReference type="InterPro" id="IPR036339">
    <property type="entry name" value="PUB-like_dom_sf"/>
</dbReference>
<sequence length="229" mass="26583">KRGNTEEKVDVQMDEKNTMTQSDISSEWEKLRMLYRDPHTTNQKEVYGFVELCTRMCENITYDPLNKKFHAVNYERIQSRIEKVPNGLKILQLVGFELQKQKGSILKFNIVTQTSNMKYLLNKCIYKDFPELKPMEDFQNEISRSEITESNSASQIKDTDQATSLRHRATASSAKAETTSKKESSVVKPTFGTKCCRQFHQLQETLVLLIIFGLVIYFLFKVTIGRFLL</sequence>
<feature type="transmembrane region" description="Helical" evidence="2">
    <location>
        <begin position="205"/>
        <end position="224"/>
    </location>
</feature>
<name>X6MIW3_RETFI</name>
<evidence type="ECO:0000313" key="3">
    <source>
        <dbReference type="EMBL" id="ETO13814.1"/>
    </source>
</evidence>
<accession>X6MIW3</accession>
<evidence type="ECO:0000313" key="4">
    <source>
        <dbReference type="Proteomes" id="UP000023152"/>
    </source>
</evidence>
<gene>
    <name evidence="3" type="ORF">RFI_23551</name>
</gene>
<feature type="region of interest" description="Disordered" evidence="1">
    <location>
        <begin position="147"/>
        <end position="181"/>
    </location>
</feature>
<evidence type="ECO:0000256" key="1">
    <source>
        <dbReference type="SAM" id="MobiDB-lite"/>
    </source>
</evidence>
<dbReference type="AlphaFoldDB" id="X6MIW3"/>
<keyword evidence="2" id="KW-1133">Transmembrane helix</keyword>
<proteinExistence type="predicted"/>
<evidence type="ECO:0000256" key="2">
    <source>
        <dbReference type="SAM" id="Phobius"/>
    </source>
</evidence>
<feature type="compositionally biased region" description="Polar residues" evidence="1">
    <location>
        <begin position="148"/>
        <end position="164"/>
    </location>
</feature>
<comment type="caution">
    <text evidence="3">The sequence shown here is derived from an EMBL/GenBank/DDBJ whole genome shotgun (WGS) entry which is preliminary data.</text>
</comment>
<dbReference type="Gene3D" id="1.20.58.2190">
    <property type="match status" value="1"/>
</dbReference>
<keyword evidence="4" id="KW-1185">Reference proteome</keyword>
<dbReference type="CDD" id="cd09212">
    <property type="entry name" value="PUB"/>
    <property type="match status" value="1"/>
</dbReference>
<reference evidence="3 4" key="1">
    <citation type="journal article" date="2013" name="Curr. Biol.">
        <title>The Genome of the Foraminiferan Reticulomyxa filosa.</title>
        <authorList>
            <person name="Glockner G."/>
            <person name="Hulsmann N."/>
            <person name="Schleicher M."/>
            <person name="Noegel A.A."/>
            <person name="Eichinger L."/>
            <person name="Gallinger C."/>
            <person name="Pawlowski J."/>
            <person name="Sierra R."/>
            <person name="Euteneuer U."/>
            <person name="Pillet L."/>
            <person name="Moustafa A."/>
            <person name="Platzer M."/>
            <person name="Groth M."/>
            <person name="Szafranski K."/>
            <person name="Schliwa M."/>
        </authorList>
    </citation>
    <scope>NUCLEOTIDE SEQUENCE [LARGE SCALE GENOMIC DNA]</scope>
</reference>
<keyword evidence="2" id="KW-0472">Membrane</keyword>
<feature type="non-terminal residue" evidence="3">
    <location>
        <position position="1"/>
    </location>
</feature>
<keyword evidence="2" id="KW-0812">Transmembrane</keyword>
<protein>
    <submittedName>
        <fullName evidence="3">Uncharacterized protein</fullName>
    </submittedName>
</protein>